<proteinExistence type="predicted"/>
<dbReference type="InterPro" id="IPR054722">
    <property type="entry name" value="PolX-like_BBD"/>
</dbReference>
<gene>
    <name evidence="3" type="ORF">CR513_52239</name>
</gene>
<sequence>MLKVNNDNVSKVIGVGVVCLQINMGVHLWLREVKHAPYVHFNLISVHMLDDGGYDNHFGNLVVARGEKISKLCWTKALVGKDNHQRLSHISEKWLNCLAKRDMLPGLKNAELEKCSHCMGGKQTKVSFKKYPASSAI</sequence>
<feature type="non-terminal residue" evidence="3">
    <location>
        <position position="137"/>
    </location>
</feature>
<keyword evidence="4" id="KW-1185">Reference proteome</keyword>
<feature type="domain" description="GAG-pre-integrase" evidence="1">
    <location>
        <begin position="84"/>
        <end position="123"/>
    </location>
</feature>
<evidence type="ECO:0000259" key="1">
    <source>
        <dbReference type="Pfam" id="PF13976"/>
    </source>
</evidence>
<dbReference type="OrthoDB" id="1938800at2759"/>
<organism evidence="3 4">
    <name type="scientific">Mucuna pruriens</name>
    <name type="common">Velvet bean</name>
    <name type="synonym">Dolichos pruriens</name>
    <dbReference type="NCBI Taxonomy" id="157652"/>
    <lineage>
        <taxon>Eukaryota</taxon>
        <taxon>Viridiplantae</taxon>
        <taxon>Streptophyta</taxon>
        <taxon>Embryophyta</taxon>
        <taxon>Tracheophyta</taxon>
        <taxon>Spermatophyta</taxon>
        <taxon>Magnoliopsida</taxon>
        <taxon>eudicotyledons</taxon>
        <taxon>Gunneridae</taxon>
        <taxon>Pentapetalae</taxon>
        <taxon>rosids</taxon>
        <taxon>fabids</taxon>
        <taxon>Fabales</taxon>
        <taxon>Fabaceae</taxon>
        <taxon>Papilionoideae</taxon>
        <taxon>50 kb inversion clade</taxon>
        <taxon>NPAAA clade</taxon>
        <taxon>indigoferoid/millettioid clade</taxon>
        <taxon>Phaseoleae</taxon>
        <taxon>Mucuna</taxon>
    </lineage>
</organism>
<accession>A0A371ERQ8</accession>
<dbReference type="EMBL" id="QJKJ01012414">
    <property type="protein sequence ID" value="RDX68741.1"/>
    <property type="molecule type" value="Genomic_DNA"/>
</dbReference>
<evidence type="ECO:0000313" key="3">
    <source>
        <dbReference type="EMBL" id="RDX68741.1"/>
    </source>
</evidence>
<dbReference type="Pfam" id="PF13976">
    <property type="entry name" value="gag_pre-integrs"/>
    <property type="match status" value="1"/>
</dbReference>
<dbReference type="Pfam" id="PF22936">
    <property type="entry name" value="Pol_BBD"/>
    <property type="match status" value="1"/>
</dbReference>
<protein>
    <submittedName>
        <fullName evidence="3">Uncharacterized protein</fullName>
    </submittedName>
</protein>
<name>A0A371ERQ8_MUCPR</name>
<feature type="non-terminal residue" evidence="3">
    <location>
        <position position="1"/>
    </location>
</feature>
<feature type="domain" description="Retrovirus-related Pol polyprotein from transposon TNT 1-94-like beta-barrel" evidence="2">
    <location>
        <begin position="3"/>
        <end position="54"/>
    </location>
</feature>
<reference evidence="3" key="1">
    <citation type="submission" date="2018-05" db="EMBL/GenBank/DDBJ databases">
        <title>Draft genome of Mucuna pruriens seed.</title>
        <authorList>
            <person name="Nnadi N.E."/>
            <person name="Vos R."/>
            <person name="Hasami M.H."/>
            <person name="Devisetty U.K."/>
            <person name="Aguiy J.C."/>
        </authorList>
    </citation>
    <scope>NUCLEOTIDE SEQUENCE [LARGE SCALE GENOMIC DNA]</scope>
    <source>
        <strain evidence="3">JCA_2017</strain>
    </source>
</reference>
<comment type="caution">
    <text evidence="3">The sequence shown here is derived from an EMBL/GenBank/DDBJ whole genome shotgun (WGS) entry which is preliminary data.</text>
</comment>
<dbReference type="AlphaFoldDB" id="A0A371ERQ8"/>
<dbReference type="InterPro" id="IPR025724">
    <property type="entry name" value="GAG-pre-integrase_dom"/>
</dbReference>
<evidence type="ECO:0000313" key="4">
    <source>
        <dbReference type="Proteomes" id="UP000257109"/>
    </source>
</evidence>
<evidence type="ECO:0000259" key="2">
    <source>
        <dbReference type="Pfam" id="PF22936"/>
    </source>
</evidence>
<dbReference type="Proteomes" id="UP000257109">
    <property type="component" value="Unassembled WGS sequence"/>
</dbReference>